<protein>
    <submittedName>
        <fullName evidence="2">Uncharacterized protein</fullName>
    </submittedName>
</protein>
<dbReference type="EMBL" id="SDMP01000015">
    <property type="protein sequence ID" value="RYR08273.1"/>
    <property type="molecule type" value="Genomic_DNA"/>
</dbReference>
<evidence type="ECO:0000256" key="1">
    <source>
        <dbReference type="SAM" id="MobiDB-lite"/>
    </source>
</evidence>
<evidence type="ECO:0000313" key="2">
    <source>
        <dbReference type="EMBL" id="RYR08273.1"/>
    </source>
</evidence>
<feature type="compositionally biased region" description="Polar residues" evidence="1">
    <location>
        <begin position="113"/>
        <end position="129"/>
    </location>
</feature>
<evidence type="ECO:0000313" key="3">
    <source>
        <dbReference type="Proteomes" id="UP000289738"/>
    </source>
</evidence>
<name>A0A444Z249_ARAHY</name>
<dbReference type="Proteomes" id="UP000289738">
    <property type="component" value="Chromosome B05"/>
</dbReference>
<dbReference type="AlphaFoldDB" id="A0A444Z249"/>
<accession>A0A444Z249</accession>
<sequence>MDGVNFANARQAATLAVHKPCSSTMFLITEGASVVPWMATGTNSGNSGSESWLKYLNRSPSEGMENSEAEPASRNPEARDSDPREEIGPSSVRQRVDSANALRTVLDSHPSHDSQTQPVVNPGRQGQSA</sequence>
<reference evidence="2 3" key="1">
    <citation type="submission" date="2019-01" db="EMBL/GenBank/DDBJ databases">
        <title>Sequencing of cultivated peanut Arachis hypogaea provides insights into genome evolution and oil improvement.</title>
        <authorList>
            <person name="Chen X."/>
        </authorList>
    </citation>
    <scope>NUCLEOTIDE SEQUENCE [LARGE SCALE GENOMIC DNA]</scope>
    <source>
        <strain evidence="3">cv. Fuhuasheng</strain>
        <tissue evidence="2">Leaves</tissue>
    </source>
</reference>
<feature type="compositionally biased region" description="Basic and acidic residues" evidence="1">
    <location>
        <begin position="76"/>
        <end position="87"/>
    </location>
</feature>
<gene>
    <name evidence="2" type="ORF">Ahy_B05g075865</name>
</gene>
<keyword evidence="3" id="KW-1185">Reference proteome</keyword>
<organism evidence="2 3">
    <name type="scientific">Arachis hypogaea</name>
    <name type="common">Peanut</name>
    <dbReference type="NCBI Taxonomy" id="3818"/>
    <lineage>
        <taxon>Eukaryota</taxon>
        <taxon>Viridiplantae</taxon>
        <taxon>Streptophyta</taxon>
        <taxon>Embryophyta</taxon>
        <taxon>Tracheophyta</taxon>
        <taxon>Spermatophyta</taxon>
        <taxon>Magnoliopsida</taxon>
        <taxon>eudicotyledons</taxon>
        <taxon>Gunneridae</taxon>
        <taxon>Pentapetalae</taxon>
        <taxon>rosids</taxon>
        <taxon>fabids</taxon>
        <taxon>Fabales</taxon>
        <taxon>Fabaceae</taxon>
        <taxon>Papilionoideae</taxon>
        <taxon>50 kb inversion clade</taxon>
        <taxon>dalbergioids sensu lato</taxon>
        <taxon>Dalbergieae</taxon>
        <taxon>Pterocarpus clade</taxon>
        <taxon>Arachis</taxon>
    </lineage>
</organism>
<feature type="region of interest" description="Disordered" evidence="1">
    <location>
        <begin position="37"/>
        <end position="129"/>
    </location>
</feature>
<proteinExistence type="predicted"/>
<comment type="caution">
    <text evidence="2">The sequence shown here is derived from an EMBL/GenBank/DDBJ whole genome shotgun (WGS) entry which is preliminary data.</text>
</comment>
<feature type="compositionally biased region" description="Low complexity" evidence="1">
    <location>
        <begin position="40"/>
        <end position="49"/>
    </location>
</feature>